<evidence type="ECO:0000259" key="1">
    <source>
        <dbReference type="Pfam" id="PF20958"/>
    </source>
</evidence>
<evidence type="ECO:0000313" key="2">
    <source>
        <dbReference type="EMBL" id="KZL91751.1"/>
    </source>
</evidence>
<dbReference type="Pfam" id="PF20958">
    <property type="entry name" value="GxGYxYP_N_3rd"/>
    <property type="match status" value="1"/>
</dbReference>
<dbReference type="AlphaFoldDB" id="A0A162SR03"/>
<dbReference type="Proteomes" id="UP000076603">
    <property type="component" value="Unassembled WGS sequence"/>
</dbReference>
<name>A0A162SR03_9CLOT</name>
<gene>
    <name evidence="2" type="ORF">CLMAG_35100</name>
</gene>
<accession>A0A162SR03</accession>
<dbReference type="EMBL" id="LWAE01000003">
    <property type="protein sequence ID" value="KZL91751.1"/>
    <property type="molecule type" value="Genomic_DNA"/>
</dbReference>
<comment type="caution">
    <text evidence="2">The sequence shown here is derived from an EMBL/GenBank/DDBJ whole genome shotgun (WGS) entry which is preliminary data.</text>
</comment>
<organism evidence="2 3">
    <name type="scientific">Clostridium magnum DSM 2767</name>
    <dbReference type="NCBI Taxonomy" id="1121326"/>
    <lineage>
        <taxon>Bacteria</taxon>
        <taxon>Bacillati</taxon>
        <taxon>Bacillota</taxon>
        <taxon>Clostridia</taxon>
        <taxon>Eubacteriales</taxon>
        <taxon>Clostridiaceae</taxon>
        <taxon>Clostridium</taxon>
    </lineage>
</organism>
<keyword evidence="3" id="KW-1185">Reference proteome</keyword>
<evidence type="ECO:0000313" key="3">
    <source>
        <dbReference type="Proteomes" id="UP000076603"/>
    </source>
</evidence>
<reference evidence="2 3" key="1">
    <citation type="submission" date="2016-04" db="EMBL/GenBank/DDBJ databases">
        <title>Genome sequence of Clostridium magnum DSM 2767.</title>
        <authorList>
            <person name="Poehlein A."/>
            <person name="Uhlig R."/>
            <person name="Fischer R."/>
            <person name="Bahl H."/>
            <person name="Daniel R."/>
        </authorList>
    </citation>
    <scope>NUCLEOTIDE SEQUENCE [LARGE SCALE GENOMIC DNA]</scope>
    <source>
        <strain evidence="2 3">DSM 2767</strain>
    </source>
</reference>
<dbReference type="InterPro" id="IPR048309">
    <property type="entry name" value="GxGYxYP_N_3rd"/>
</dbReference>
<feature type="domain" description="GxGYxYP putative glycoside hydrolase third N-terminal" evidence="1">
    <location>
        <begin position="9"/>
        <end position="62"/>
    </location>
</feature>
<sequence>MWNKGLNNSTAIQLSQSKAVTLRDYAIVTKTLIFYGYSIDKTTFRDKIFLSMKDNPIYIGWG</sequence>
<protein>
    <recommendedName>
        <fullName evidence="1">GxGYxYP putative glycoside hydrolase third N-terminal domain-containing protein</fullName>
    </recommendedName>
</protein>
<dbReference type="STRING" id="1121326.CLMAG_35100"/>
<proteinExistence type="predicted"/>
<dbReference type="PATRIC" id="fig|1121326.3.peg.3552"/>